<protein>
    <submittedName>
        <fullName evidence="10">Transmembrane protein, putative</fullName>
    </submittedName>
</protein>
<gene>
    <name evidence="10" type="ORF">TTHERM_000357148</name>
</gene>
<dbReference type="OrthoDB" id="410989at2759"/>
<name>W7XJ84_TETTS</name>
<dbReference type="InterPro" id="IPR000742">
    <property type="entry name" value="EGF"/>
</dbReference>
<evidence type="ECO:0000313" key="10">
    <source>
        <dbReference type="EMBL" id="EWS75296.1"/>
    </source>
</evidence>
<dbReference type="PANTHER" id="PTHR15332:SF175">
    <property type="entry name" value="PROPROTEIN CONVERTASE SUBTILISIN_KEXIN TYPE 5-LIKE"/>
    <property type="match status" value="1"/>
</dbReference>
<feature type="transmembrane region" description="Helical" evidence="8">
    <location>
        <begin position="2920"/>
        <end position="2940"/>
    </location>
</feature>
<feature type="transmembrane region" description="Helical" evidence="8">
    <location>
        <begin position="872"/>
        <end position="905"/>
    </location>
</feature>
<feature type="region of interest" description="Disordered" evidence="7">
    <location>
        <begin position="3046"/>
        <end position="3094"/>
    </location>
</feature>
<keyword evidence="11" id="KW-1185">Reference proteome</keyword>
<dbReference type="Gene3D" id="2.10.220.10">
    <property type="entry name" value="Hormone Receptor, Insulin-like Growth Factor Receptor 1, Chain A, domain 2"/>
    <property type="match status" value="15"/>
</dbReference>
<dbReference type="PANTHER" id="PTHR15332">
    <property type="entry name" value="PROPROTEIN CONVERTASE SUBTILISIN_KEXIN TYPE 5-LIKE"/>
    <property type="match status" value="1"/>
</dbReference>
<evidence type="ECO:0000256" key="6">
    <source>
        <dbReference type="ARBA" id="ARBA00023157"/>
    </source>
</evidence>
<keyword evidence="3 8" id="KW-0812">Transmembrane</keyword>
<dbReference type="KEGG" id="tet:TTHERM_000357148"/>
<dbReference type="InterPro" id="IPR006212">
    <property type="entry name" value="Furin_repeat"/>
</dbReference>
<dbReference type="SUPFAM" id="SSF57184">
    <property type="entry name" value="Growth factor receptor domain"/>
    <property type="match status" value="10"/>
</dbReference>
<keyword evidence="2" id="KW-1003">Cell membrane</keyword>
<dbReference type="SMART" id="SM00261">
    <property type="entry name" value="FU"/>
    <property type="match status" value="25"/>
</dbReference>
<evidence type="ECO:0000256" key="4">
    <source>
        <dbReference type="ARBA" id="ARBA00022989"/>
    </source>
</evidence>
<dbReference type="GeneID" id="24438598"/>
<keyword evidence="4 8" id="KW-1133">Transmembrane helix</keyword>
<keyword evidence="6" id="KW-1015">Disulfide bond</keyword>
<dbReference type="EMBL" id="GG662749">
    <property type="protein sequence ID" value="EWS75296.1"/>
    <property type="molecule type" value="Genomic_DNA"/>
</dbReference>
<evidence type="ECO:0000256" key="8">
    <source>
        <dbReference type="SAM" id="Phobius"/>
    </source>
</evidence>
<organism evidence="10 11">
    <name type="scientific">Tetrahymena thermophila (strain SB210)</name>
    <dbReference type="NCBI Taxonomy" id="312017"/>
    <lineage>
        <taxon>Eukaryota</taxon>
        <taxon>Sar</taxon>
        <taxon>Alveolata</taxon>
        <taxon>Ciliophora</taxon>
        <taxon>Intramacronucleata</taxon>
        <taxon>Oligohymenophorea</taxon>
        <taxon>Hymenostomatida</taxon>
        <taxon>Tetrahymenina</taxon>
        <taxon>Tetrahymenidae</taxon>
        <taxon>Tetrahymena</taxon>
    </lineage>
</organism>
<evidence type="ECO:0000256" key="7">
    <source>
        <dbReference type="SAM" id="MobiDB-lite"/>
    </source>
</evidence>
<feature type="compositionally biased region" description="Basic and acidic residues" evidence="7">
    <location>
        <begin position="3046"/>
        <end position="3067"/>
    </location>
</feature>
<evidence type="ECO:0000256" key="2">
    <source>
        <dbReference type="ARBA" id="ARBA00022475"/>
    </source>
</evidence>
<dbReference type="RefSeq" id="XP_012652287.1">
    <property type="nucleotide sequence ID" value="XM_012796833.1"/>
</dbReference>
<feature type="transmembrane region" description="Helical" evidence="8">
    <location>
        <begin position="817"/>
        <end position="839"/>
    </location>
</feature>
<dbReference type="InterPro" id="IPR057244">
    <property type="entry name" value="GAIN_B"/>
</dbReference>
<dbReference type="PROSITE" id="PS50221">
    <property type="entry name" value="GAIN_B"/>
    <property type="match status" value="1"/>
</dbReference>
<reference evidence="11" key="1">
    <citation type="journal article" date="2006" name="PLoS Biol.">
        <title>Macronuclear genome sequence of the ciliate Tetrahymena thermophila, a model eukaryote.</title>
        <authorList>
            <person name="Eisen J.A."/>
            <person name="Coyne R.S."/>
            <person name="Wu M."/>
            <person name="Wu D."/>
            <person name="Thiagarajan M."/>
            <person name="Wortman J.R."/>
            <person name="Badger J.H."/>
            <person name="Ren Q."/>
            <person name="Amedeo P."/>
            <person name="Jones K.M."/>
            <person name="Tallon L.J."/>
            <person name="Delcher A.L."/>
            <person name="Salzberg S.L."/>
            <person name="Silva J.C."/>
            <person name="Haas B.J."/>
            <person name="Majoros W.H."/>
            <person name="Farzad M."/>
            <person name="Carlton J.M."/>
            <person name="Smith R.K. Jr."/>
            <person name="Garg J."/>
            <person name="Pearlman R.E."/>
            <person name="Karrer K.M."/>
            <person name="Sun L."/>
            <person name="Manning G."/>
            <person name="Elde N.C."/>
            <person name="Turkewitz A.P."/>
            <person name="Asai D.J."/>
            <person name="Wilkes D.E."/>
            <person name="Wang Y."/>
            <person name="Cai H."/>
            <person name="Collins K."/>
            <person name="Stewart B.A."/>
            <person name="Lee S.R."/>
            <person name="Wilamowska K."/>
            <person name="Weinberg Z."/>
            <person name="Ruzzo W.L."/>
            <person name="Wloga D."/>
            <person name="Gaertig J."/>
            <person name="Frankel J."/>
            <person name="Tsao C.-C."/>
            <person name="Gorovsky M.A."/>
            <person name="Keeling P.J."/>
            <person name="Waller R.F."/>
            <person name="Patron N.J."/>
            <person name="Cherry J.M."/>
            <person name="Stover N.A."/>
            <person name="Krieger C.J."/>
            <person name="del Toro C."/>
            <person name="Ryder H.F."/>
            <person name="Williamson S.C."/>
            <person name="Barbeau R.A."/>
            <person name="Hamilton E.P."/>
            <person name="Orias E."/>
        </authorList>
    </citation>
    <scope>NUCLEOTIDE SEQUENCE [LARGE SCALE GENOMIC DNA]</scope>
    <source>
        <strain evidence="11">SB210</strain>
    </source>
</reference>
<dbReference type="InterPro" id="IPR009030">
    <property type="entry name" value="Growth_fac_rcpt_cys_sf"/>
</dbReference>
<dbReference type="SMART" id="SM00181">
    <property type="entry name" value="EGF"/>
    <property type="match status" value="19"/>
</dbReference>
<evidence type="ECO:0000313" key="11">
    <source>
        <dbReference type="Proteomes" id="UP000009168"/>
    </source>
</evidence>
<evidence type="ECO:0000256" key="5">
    <source>
        <dbReference type="ARBA" id="ARBA00023136"/>
    </source>
</evidence>
<comment type="subcellular location">
    <subcellularLocation>
        <location evidence="1">Cell membrane</location>
    </subcellularLocation>
</comment>
<evidence type="ECO:0000256" key="3">
    <source>
        <dbReference type="ARBA" id="ARBA00022692"/>
    </source>
</evidence>
<evidence type="ECO:0000256" key="1">
    <source>
        <dbReference type="ARBA" id="ARBA00004236"/>
    </source>
</evidence>
<dbReference type="InParanoid" id="W7XJ84"/>
<proteinExistence type="predicted"/>
<feature type="compositionally biased region" description="Polar residues" evidence="7">
    <location>
        <begin position="3074"/>
        <end position="3094"/>
    </location>
</feature>
<accession>W7XJ84</accession>
<keyword evidence="5 8" id="KW-0472">Membrane</keyword>
<dbReference type="GO" id="GO:0005886">
    <property type="term" value="C:plasma membrane"/>
    <property type="evidence" value="ECO:0007669"/>
    <property type="project" value="UniProtKB-SubCell"/>
</dbReference>
<dbReference type="CDD" id="cd00064">
    <property type="entry name" value="FU"/>
    <property type="match status" value="6"/>
</dbReference>
<dbReference type="Proteomes" id="UP000009168">
    <property type="component" value="Unassembled WGS sequence"/>
</dbReference>
<dbReference type="SMART" id="SM01411">
    <property type="entry name" value="Ephrin_rec_like"/>
    <property type="match status" value="7"/>
</dbReference>
<sequence length="3179" mass="361553">MQPTDIDQIDSSLIIQNCNLFVSASLGTSGFAYCLVCNQDYSFDINGVCNTNQQLNPKSPRPQVKNLFQASKIKSIMSSASDPSQSNIQFQINQDEISDFLVIGYFKLTSWSNNLKKIPLLTVSVQSEWYNFLNFYLNSDTNLELKQIIDNLNDVEIIQQQLPFSILNRWLVFGIGYQLNQQLSYAIYQDIYTNQLQKIQISSQYQLDSRITALSVQIGSQAQAISLFSSFVGQVSSLKIIQQPFIQNLQQYQFIFEGNSGDLGLLNPNFQKIVSLKDIYTFNYDADLIIDCIDNYFFQGVCINQLYCSELGSQQQFLGVSNSMFADQNQQACNYCDSTCIQCTSQTVCLACQVGYFLDQNSQCIPCNSSQYYDLKLSQCVDICSIGYYADKINQICIQNFDLQQYQILPKFQLSYFFDNEGFYQIDTFGDIQINQYTICFIDFSYQGYSFFGSISSEAGYSVYMQWEGFPAHYKKQVNFYVVLFSSQNINDLQVQINGIQAQFIQSQLVTQSLNQCQGSSAPLNLYQVYYELLNNDSNYQLAIQTSGQGFAVRNVNVSVQKCHNTCISCQNGPNQTDCIECELGNASKIDNQCVCQQNEYAYFMNCYSPPCFKCNPCILSNCSQCEDFTGNCLKCQTGFVIQDGQCQKACNQFYSIDKSQANQICVKAQDLIISNFIDGRVVQYLDFWNLSFQYTNPFSCFEQSFLPDISQGQYYQLQYNFNNFQSYHNQIAIQIGVIEIGQFSSGDQILISESNEQVLQQPIQSNQLSCSTLSDYQSSINQIQIAINKANGQINFIFQANTNPGTNQENLSIGQFLLFFQYSLFVQVTIKAAFYALIAFRMQLQTQKDIVNAKKDTITAMISQKLKLHAIYVMLLANFVADLLFGIVLHALKVICMMALSVQFATLDFILINKNQSAYLAILFASSAQALASMNAQVARQDFIYIKGDALKIAKQLILLLSMMILVNSVFKVELVRDRITQIYLCGQNQDDMVGLYFQLAQFVIPSLQPHQTMKIYFQLYITSSCLNCSIQLISQNGQVIGQTVNIQQQDCDINSLISFSFIIQDSSFVIQDYLFTVSFVENINFAIRNIQVSTIICHPTCAKCSGPLETDCTECPINAELDPINKNCKCTQLGFGFGISDQSLCNSQFSCLSCVQCQYPCKTCYAANVYSCNSCAQNYIPFLEYCVQQCPSLISLQYLNKQTNQIVCLPCPKPCLECNSNGNCLSCLNGYLYLKDKQQCLTSCPTNNYYLDISTNTCLNCHYSCLSCSGPTQYDCINCIDGMYYDNQLNVCDYCNSLCQTCIQSTNYDCIQCSQDVTLFQPASDIKICTVQCDEYPGYFLEQYTDQQSLQVVSTCSKCAENCLSCYSSQNGCYQCSDGFYLNENYECDPCDDSCLTCFSYKQNNCLSCIQSLVLYNGQCVQQCPLQYYINQLPNNKKECILCPSQCIACTSNQNCFTCAYGYYKQDTQCLMCQNNCEICYGLQGMYCQKCRSSYYLQNSLCVQQCQVVNNIGYYMDIASRTCKQCDQSCHECFNPQSTGCKSCRDGYYLLSGICYGCPSNSLQCYYDDQQKQILAIQCANPYFLFQGFCKKSCPLNFYQDVASNTCKLCNLACSQCTGPLSQQCQQCNNGYFYAGQNTCLPCQQGSGVGVYDCISCSSFNYCLKCQTLINFNGMCLSQCLENYYFNQQQQNCQRCNFPCLNCSDQNTCTSCIDGYYLLGDYCLKCDVKCKTCNGGTDQDCLLCNQPFMPQQIDQIECVIKCSIGYYQTNYSCLKCNKACSQCIDQTNVCEVCAEGYYKNSDQSCQPCEDFCQICTGINSCTQCQNGYLLFQGTCLEQCPEGYLNSNGICIPCNSNCKSCQISIDNCVSCNDGYYILNNACLPCVNNCSLCSSSTSCTKCQLGYFLEDSICKTQCQKEGFYQDYTQYMCLPCDASCRNCISGAFNKCLNCYDGYYLENDPQSQRCLPCNSLCTQCFGASNSNCLRCRLGVKFDQINQTCISCPSKQFYNSQSGVCEQCSPSCLECFGPSKNNCISCNASTFLNIDTDTCEACFPSCMNCYNGQQCIKCQQGFYLIDNQYCLQQCPNQMRVLDDKCLCNETCAKCTYDPINNQSICIRCINDEYLLYDNQSNCIKITECQYYKDYTTNSCTEQCPSTALYIDLVNKACQYSQCSDNQYLFNSKYCISSCPDNFYADSQNICQPCNYKCQKCFGPSDNNCIECIQNYYFHQGINACQDSCIQGYVLQQQNNYQCQVCKQNCKACVNSLVLFQGDCLQNCPQGFSENAGGYCFYNPDPSIRIYNLQQNQTISLIQDTQIEASLFSNNNPTRIQWDIIQTNDNSFVKSFQTIQSFDLFQLIPYIILSPSSYYIFRITIELTEDIQLQDSDSQSSFVFFISDWQYDQIIYYDLSFYEVFRILESENLNLQDGSNSNNNNKIYDFYKDNLFRVHKHIQIEGPIQFTYTFQPISVNVNLFCELKVYDDFNYDTVYQYILLQVNSYDLPEDQIAAAESTLNIIKSSNNDEVIQNLIFNYSFQMRILIVRDQEKEQSLKNQINLRSIAYLSGIDATQLSLCDNTIDCYGNGKCIDQVDGQILQRSSSYVISQLQGLNIDIQDLIQLNQKITQMISSSLNIGDKLISYSDSSNFISYPYLITSSANTTQSNRRMLQNSQQDSLSKQNITLSLNSFTVQFPAEIIQSTSKQVIVAQQWTQDPRQAPFAVSQTVSLQVQQNGIEMNVQNTNQPIIITLPKIIPSPISEDTSSISCSFYDEITNSFQNEGCTFVKETILNIVCSCTHLTDFTAQKIQNQSVKNYIDLGSLITTMNQGQEELQNLNQKIAIISLPTLAIGQRQVSLVTQLQVIQSGGINQFLQRNMIFLKEDPDYVNDNLDILHQDLISLYYDQEINQTQSTKSFQINKLQALFYMLIVLVFVLHISMRACLRFKHKLLNNEYNRIKIQKKKFEKAKTIQKKFDMSKFKFTLQKQRASIKKTDENIQGQDKQNAQKKDSVIKFQDQEQETIFTQSPPLISLELESIFSPKNMKLETNKSKDQVKHMEKQNPHFQQKQDQEPEFSIKGSSPSFTKSNSTMAYDQSKSPNQYSISYKRSIFSRNQVTYMRFNQTDNQFTLTQDECADDNQNYDTKCTDGNLITENDGILEEIIRFNNRNLKFKKPLILKRQLK</sequence>
<evidence type="ECO:0000259" key="9">
    <source>
        <dbReference type="PROSITE" id="PS50221"/>
    </source>
</evidence>
<feature type="domain" description="GAIN-B" evidence="9">
    <location>
        <begin position="2642"/>
        <end position="2811"/>
    </location>
</feature>